<dbReference type="PhylomeDB" id="A0A061BCH7"/>
<dbReference type="GO" id="GO:0000049">
    <property type="term" value="F:tRNA binding"/>
    <property type="evidence" value="ECO:0007669"/>
    <property type="project" value="TreeGrafter"/>
</dbReference>
<name>A0A061BCH7_CYBFA</name>
<dbReference type="SUPFAM" id="SSF55681">
    <property type="entry name" value="Class II aaRS and biotin synthetases"/>
    <property type="match status" value="1"/>
</dbReference>
<dbReference type="InterPro" id="IPR045864">
    <property type="entry name" value="aa-tRNA-synth_II/BPL/LPL"/>
</dbReference>
<comment type="catalytic activity">
    <reaction evidence="7 8">
        <text>tRNA(Lys) + L-lysine + ATP = L-lysyl-tRNA(Lys) + AMP + diphosphate</text>
        <dbReference type="Rhea" id="RHEA:20792"/>
        <dbReference type="Rhea" id="RHEA-COMP:9696"/>
        <dbReference type="Rhea" id="RHEA-COMP:9697"/>
        <dbReference type="ChEBI" id="CHEBI:30616"/>
        <dbReference type="ChEBI" id="CHEBI:32551"/>
        <dbReference type="ChEBI" id="CHEBI:33019"/>
        <dbReference type="ChEBI" id="CHEBI:78442"/>
        <dbReference type="ChEBI" id="CHEBI:78529"/>
        <dbReference type="ChEBI" id="CHEBI:456215"/>
        <dbReference type="EC" id="6.1.1.6"/>
    </reaction>
</comment>
<dbReference type="Gene3D" id="3.30.930.10">
    <property type="entry name" value="Bira Bifunctional Protein, Domain 2"/>
    <property type="match status" value="1"/>
</dbReference>
<dbReference type="InterPro" id="IPR012340">
    <property type="entry name" value="NA-bd_OB-fold"/>
</dbReference>
<feature type="domain" description="Aminoacyl-transfer RNA synthetases class-II family profile" evidence="9">
    <location>
        <begin position="213"/>
        <end position="543"/>
    </location>
</feature>
<evidence type="ECO:0000256" key="7">
    <source>
        <dbReference type="ARBA" id="ARBA00048573"/>
    </source>
</evidence>
<gene>
    <name evidence="10" type="ORF">CYFA0S_19e00386g</name>
</gene>
<dbReference type="PANTHER" id="PTHR42918">
    <property type="entry name" value="LYSYL-TRNA SYNTHETASE"/>
    <property type="match status" value="1"/>
</dbReference>
<dbReference type="GO" id="GO:0004824">
    <property type="term" value="F:lysine-tRNA ligase activity"/>
    <property type="evidence" value="ECO:0007669"/>
    <property type="project" value="UniProtKB-EC"/>
</dbReference>
<dbReference type="VEuPathDB" id="FungiDB:BON22_1021"/>
<evidence type="ECO:0000313" key="10">
    <source>
        <dbReference type="EMBL" id="CDR45559.1"/>
    </source>
</evidence>
<keyword evidence="3" id="KW-0547">Nucleotide-binding</keyword>
<dbReference type="CDD" id="cd04322">
    <property type="entry name" value="LysRS_N"/>
    <property type="match status" value="1"/>
</dbReference>
<keyword evidence="5" id="KW-0030">Aminoacyl-tRNA synthetase</keyword>
<dbReference type="PRINTS" id="PR00982">
    <property type="entry name" value="TRNASYNTHLYS"/>
</dbReference>
<dbReference type="Gene3D" id="2.40.50.140">
    <property type="entry name" value="Nucleic acid-binding proteins"/>
    <property type="match status" value="1"/>
</dbReference>
<dbReference type="InterPro" id="IPR006195">
    <property type="entry name" value="aa-tRNA-synth_II"/>
</dbReference>
<evidence type="ECO:0000256" key="5">
    <source>
        <dbReference type="ARBA" id="ARBA00023146"/>
    </source>
</evidence>
<dbReference type="PROSITE" id="PS50862">
    <property type="entry name" value="AA_TRNA_LIGASE_II"/>
    <property type="match status" value="1"/>
</dbReference>
<evidence type="ECO:0000256" key="6">
    <source>
        <dbReference type="ARBA" id="ARBA00030563"/>
    </source>
</evidence>
<dbReference type="NCBIfam" id="TIGR00499">
    <property type="entry name" value="lysS_bact"/>
    <property type="match status" value="1"/>
</dbReference>
<protein>
    <recommendedName>
        <fullName evidence="1 8">Lysine--tRNA ligase</fullName>
        <ecNumber evidence="1 8">6.1.1.6</ecNumber>
    </recommendedName>
    <alternativeName>
        <fullName evidence="6 8">Lysyl-tRNA synthetase</fullName>
    </alternativeName>
</protein>
<evidence type="ECO:0000256" key="2">
    <source>
        <dbReference type="ARBA" id="ARBA00022598"/>
    </source>
</evidence>
<evidence type="ECO:0000256" key="4">
    <source>
        <dbReference type="ARBA" id="ARBA00022840"/>
    </source>
</evidence>
<dbReference type="GO" id="GO:0070154">
    <property type="term" value="P:mitochondrial lysyl-tRNA aminoacylation"/>
    <property type="evidence" value="ECO:0007669"/>
    <property type="project" value="TreeGrafter"/>
</dbReference>
<dbReference type="EC" id="6.1.1.6" evidence="1 8"/>
<dbReference type="PANTHER" id="PTHR42918:SF5">
    <property type="entry name" value="LYSINE--TRNA LIGASE, MITOCHONDRIAL"/>
    <property type="match status" value="1"/>
</dbReference>
<dbReference type="GO" id="GO:0005524">
    <property type="term" value="F:ATP binding"/>
    <property type="evidence" value="ECO:0007669"/>
    <property type="project" value="UniProtKB-KW"/>
</dbReference>
<keyword evidence="4" id="KW-0067">ATP-binding</keyword>
<dbReference type="GO" id="GO:0005739">
    <property type="term" value="C:mitochondrion"/>
    <property type="evidence" value="ECO:0007669"/>
    <property type="project" value="TreeGrafter"/>
</dbReference>
<evidence type="ECO:0000256" key="1">
    <source>
        <dbReference type="ARBA" id="ARBA00013166"/>
    </source>
</evidence>
<dbReference type="OrthoDB" id="21243at2759"/>
<dbReference type="EMBL" id="LK052904">
    <property type="protein sequence ID" value="CDR45559.1"/>
    <property type="molecule type" value="Genomic_DNA"/>
</dbReference>
<dbReference type="Pfam" id="PF01336">
    <property type="entry name" value="tRNA_anti-codon"/>
    <property type="match status" value="1"/>
</dbReference>
<evidence type="ECO:0000259" key="9">
    <source>
        <dbReference type="PROSITE" id="PS50862"/>
    </source>
</evidence>
<evidence type="ECO:0000256" key="3">
    <source>
        <dbReference type="ARBA" id="ARBA00022741"/>
    </source>
</evidence>
<dbReference type="Pfam" id="PF00152">
    <property type="entry name" value="tRNA-synt_2"/>
    <property type="match status" value="1"/>
</dbReference>
<reference evidence="10" key="1">
    <citation type="journal article" date="2014" name="Genome Announc.">
        <title>Genome sequence of the yeast Cyberlindnera fabianii (Hansenula fabianii).</title>
        <authorList>
            <person name="Freel K.C."/>
            <person name="Sarilar V."/>
            <person name="Neuveglise C."/>
            <person name="Devillers H."/>
            <person name="Friedrich A."/>
            <person name="Schacherer J."/>
        </authorList>
    </citation>
    <scope>NUCLEOTIDE SEQUENCE</scope>
    <source>
        <strain evidence="10">YJS4271</strain>
    </source>
</reference>
<dbReference type="SUPFAM" id="SSF50249">
    <property type="entry name" value="Nucleic acid-binding proteins"/>
    <property type="match status" value="1"/>
</dbReference>
<dbReference type="InterPro" id="IPR004364">
    <property type="entry name" value="Aa-tRNA-synt_II"/>
</dbReference>
<dbReference type="InterPro" id="IPR002313">
    <property type="entry name" value="Lys-tRNA-ligase_II"/>
</dbReference>
<sequence>MSSVWLVSRSIRLRTFQIPIRRSTIHRYHSSLAIENEENEFAKRQLVISENNQWFYPQLTTLREGLTPTRLSSFRSKFESYNWPEAKRIDDVHLIEGRISSIRKSGKGMIFLDLTQDMTRVQVVLMNKMIGESKDQFSEYHDQFKKGDHVIAIGYPGVTNVGELSLKCTKRLKMASPIMHPIPPKLTSSSKRFSNRVVDYLVNTRSRDVIVARSKIINDIRKFLDNREFVEVSTPTIASNTKGANATPFTTSSKHIKKGDAPLELQLRVAPELWLKKLVIGGFDKVYEVSQVFRNEGIDSTHNPEFTTVEFYQSFTTLEELMKMTEDMFKQICETMKKYDVTKLHADKLLTSFQDNGFKKLEFIPEIQKATGHHLPTELTVESLTEYFSIINLPLPPTKSVPHLLDKLSSTYLEPQCTSVPTFIYHQPSAMSPLAKSTTMTYNDNMTYDISRRFELFINGSEYVNAYEEENSPLDQARKFKLQQQLRDNFHDDDSIVPDHKYLAAMEWGLPPTGGWGLGVDRLCMLLVGEKRIEEVLTFGTLPDVVR</sequence>
<dbReference type="InterPro" id="IPR004365">
    <property type="entry name" value="NA-bd_OB_tRNA"/>
</dbReference>
<dbReference type="InterPro" id="IPR018149">
    <property type="entry name" value="Lys-tRNA-synth_II_C"/>
</dbReference>
<keyword evidence="2" id="KW-0436">Ligase</keyword>
<organism evidence="10">
    <name type="scientific">Cyberlindnera fabianii</name>
    <name type="common">Yeast</name>
    <name type="synonym">Hansenula fabianii</name>
    <dbReference type="NCBI Taxonomy" id="36022"/>
    <lineage>
        <taxon>Eukaryota</taxon>
        <taxon>Fungi</taxon>
        <taxon>Dikarya</taxon>
        <taxon>Ascomycota</taxon>
        <taxon>Saccharomycotina</taxon>
        <taxon>Saccharomycetes</taxon>
        <taxon>Phaffomycetales</taxon>
        <taxon>Phaffomycetaceae</taxon>
        <taxon>Cyberlindnera</taxon>
    </lineage>
</organism>
<dbReference type="InterPro" id="IPR044136">
    <property type="entry name" value="Lys-tRNA-ligase_II_N"/>
</dbReference>
<dbReference type="AlphaFoldDB" id="A0A061BCH7"/>
<accession>A0A061BCH7</accession>
<evidence type="ECO:0000256" key="8">
    <source>
        <dbReference type="RuleBase" id="RU003748"/>
    </source>
</evidence>
<proteinExistence type="predicted"/>